<proteinExistence type="predicted"/>
<protein>
    <submittedName>
        <fullName evidence="2">PucR family transcriptional regulator</fullName>
    </submittedName>
</protein>
<accession>A0ABW0EVH1</accession>
<dbReference type="Pfam" id="PF13556">
    <property type="entry name" value="HTH_30"/>
    <property type="match status" value="1"/>
</dbReference>
<dbReference type="RefSeq" id="WP_378250010.1">
    <property type="nucleotide sequence ID" value="NZ_JBHSKF010000014.1"/>
</dbReference>
<dbReference type="InterPro" id="IPR042070">
    <property type="entry name" value="PucR_C-HTH_sf"/>
</dbReference>
<dbReference type="EMBL" id="JBHSKF010000014">
    <property type="protein sequence ID" value="MFC5290134.1"/>
    <property type="molecule type" value="Genomic_DNA"/>
</dbReference>
<sequence>MDRSPLIERLRADRESIRAALIDPRQRDSTRAPRGVSAQWVVDLLLAAIDPRPLRRPRQGDRHQAPAPHVVAAVECAQRGAPLQPLLREVELASARLIAECVRRARPDERIHVANLTREVSATADRLTADVGTAYAMERGEATTGRSARPALAMSILGGSLPPDLARRAGHRVASRYSVLVASSRAADDDLFATRADAALREGDLGLSVVVDGALHVVVDASALDGGYAAALAVVERLRAFDVAIELPAVLVVAGTPSDVPAANPRALELVGVARASRTTDRVVRGEHLALERRLASDPTLVDEVLVPLAPLRGVPKLLETLEVLYRFDLNRSRTASHLKIVRRTLAYRLNRVRELTGLDPLSVRGIRLLSLALASLGTERKRTGGQTVDTVPRLA</sequence>
<dbReference type="InterPro" id="IPR025736">
    <property type="entry name" value="PucR_C-HTH_dom"/>
</dbReference>
<name>A0ABW0EVH1_9PSEU</name>
<dbReference type="Gene3D" id="1.10.10.2840">
    <property type="entry name" value="PucR C-terminal helix-turn-helix domain"/>
    <property type="match status" value="1"/>
</dbReference>
<feature type="domain" description="PucR C-terminal helix-turn-helix" evidence="1">
    <location>
        <begin position="318"/>
        <end position="375"/>
    </location>
</feature>
<comment type="caution">
    <text evidence="2">The sequence shown here is derived from an EMBL/GenBank/DDBJ whole genome shotgun (WGS) entry which is preliminary data.</text>
</comment>
<keyword evidence="3" id="KW-1185">Reference proteome</keyword>
<organism evidence="2 3">
    <name type="scientific">Actinokineospora guangxiensis</name>
    <dbReference type="NCBI Taxonomy" id="1490288"/>
    <lineage>
        <taxon>Bacteria</taxon>
        <taxon>Bacillati</taxon>
        <taxon>Actinomycetota</taxon>
        <taxon>Actinomycetes</taxon>
        <taxon>Pseudonocardiales</taxon>
        <taxon>Pseudonocardiaceae</taxon>
        <taxon>Actinokineospora</taxon>
    </lineage>
</organism>
<evidence type="ECO:0000259" key="1">
    <source>
        <dbReference type="Pfam" id="PF13556"/>
    </source>
</evidence>
<dbReference type="PANTHER" id="PTHR33744">
    <property type="entry name" value="CARBOHYDRATE DIACID REGULATOR"/>
    <property type="match status" value="1"/>
</dbReference>
<dbReference type="Proteomes" id="UP001596157">
    <property type="component" value="Unassembled WGS sequence"/>
</dbReference>
<evidence type="ECO:0000313" key="3">
    <source>
        <dbReference type="Proteomes" id="UP001596157"/>
    </source>
</evidence>
<gene>
    <name evidence="2" type="ORF">ACFPM7_24020</name>
</gene>
<reference evidence="3" key="1">
    <citation type="journal article" date="2019" name="Int. J. Syst. Evol. Microbiol.">
        <title>The Global Catalogue of Microorganisms (GCM) 10K type strain sequencing project: providing services to taxonomists for standard genome sequencing and annotation.</title>
        <authorList>
            <consortium name="The Broad Institute Genomics Platform"/>
            <consortium name="The Broad Institute Genome Sequencing Center for Infectious Disease"/>
            <person name="Wu L."/>
            <person name="Ma J."/>
        </authorList>
    </citation>
    <scope>NUCLEOTIDE SEQUENCE [LARGE SCALE GENOMIC DNA]</scope>
    <source>
        <strain evidence="3">CCUG 59778</strain>
    </source>
</reference>
<dbReference type="InterPro" id="IPR051448">
    <property type="entry name" value="CdaR-like_regulators"/>
</dbReference>
<evidence type="ECO:0000313" key="2">
    <source>
        <dbReference type="EMBL" id="MFC5290134.1"/>
    </source>
</evidence>